<evidence type="ECO:0000259" key="1">
    <source>
        <dbReference type="Pfam" id="PF03732"/>
    </source>
</evidence>
<dbReference type="Pfam" id="PF03732">
    <property type="entry name" value="Retrotrans_gag"/>
    <property type="match status" value="1"/>
</dbReference>
<proteinExistence type="predicted"/>
<evidence type="ECO:0000313" key="3">
    <source>
        <dbReference type="Proteomes" id="UP000287651"/>
    </source>
</evidence>
<accession>A0A426ZLW3</accession>
<organism evidence="2 3">
    <name type="scientific">Ensete ventricosum</name>
    <name type="common">Abyssinian banana</name>
    <name type="synonym">Musa ensete</name>
    <dbReference type="NCBI Taxonomy" id="4639"/>
    <lineage>
        <taxon>Eukaryota</taxon>
        <taxon>Viridiplantae</taxon>
        <taxon>Streptophyta</taxon>
        <taxon>Embryophyta</taxon>
        <taxon>Tracheophyta</taxon>
        <taxon>Spermatophyta</taxon>
        <taxon>Magnoliopsida</taxon>
        <taxon>Liliopsida</taxon>
        <taxon>Zingiberales</taxon>
        <taxon>Musaceae</taxon>
        <taxon>Ensete</taxon>
    </lineage>
</organism>
<dbReference type="EMBL" id="AMZH03005982">
    <property type="protein sequence ID" value="RRT64983.1"/>
    <property type="molecule type" value="Genomic_DNA"/>
</dbReference>
<name>A0A426ZLW3_ENSVE</name>
<dbReference type="PANTHER" id="PTHR33223">
    <property type="entry name" value="CCHC-TYPE DOMAIN-CONTAINING PROTEIN"/>
    <property type="match status" value="1"/>
</dbReference>
<dbReference type="AlphaFoldDB" id="A0A426ZLW3"/>
<feature type="domain" description="Retrotransposon gag" evidence="1">
    <location>
        <begin position="68"/>
        <end position="133"/>
    </location>
</feature>
<gene>
    <name evidence="2" type="ORF">B296_00015641</name>
</gene>
<sequence>MKDECGESSLCGSPFIQEIQDMPIPLLQHFRLSALEAYDGGSDPMKHVTAFRAQMALYNTSDTIMCRAFPTTLRGVARGWYGRLSLASIRSFDQLAREFEANFLISTRPNPTVASLLEMRQKEDEALGPYLGRSTREIRAT</sequence>
<dbReference type="PANTHER" id="PTHR33223:SF10">
    <property type="entry name" value="AMINOTRANSFERASE-LIKE PLANT MOBILE DOMAIN-CONTAINING PROTEIN"/>
    <property type="match status" value="1"/>
</dbReference>
<dbReference type="Proteomes" id="UP000287651">
    <property type="component" value="Unassembled WGS sequence"/>
</dbReference>
<comment type="caution">
    <text evidence="2">The sequence shown here is derived from an EMBL/GenBank/DDBJ whole genome shotgun (WGS) entry which is preliminary data.</text>
</comment>
<dbReference type="InterPro" id="IPR005162">
    <property type="entry name" value="Retrotrans_gag_dom"/>
</dbReference>
<evidence type="ECO:0000313" key="2">
    <source>
        <dbReference type="EMBL" id="RRT64983.1"/>
    </source>
</evidence>
<protein>
    <recommendedName>
        <fullName evidence="1">Retrotransposon gag domain-containing protein</fullName>
    </recommendedName>
</protein>
<reference evidence="2 3" key="1">
    <citation type="journal article" date="2014" name="Agronomy (Basel)">
        <title>A Draft Genome Sequence for Ensete ventricosum, the Drought-Tolerant Tree Against Hunger.</title>
        <authorList>
            <person name="Harrison J."/>
            <person name="Moore K.A."/>
            <person name="Paszkiewicz K."/>
            <person name="Jones T."/>
            <person name="Grant M."/>
            <person name="Ambacheew D."/>
            <person name="Muzemil S."/>
            <person name="Studholme D.J."/>
        </authorList>
    </citation>
    <scope>NUCLEOTIDE SEQUENCE [LARGE SCALE GENOMIC DNA]</scope>
</reference>